<keyword evidence="4" id="KW-1185">Reference proteome</keyword>
<dbReference type="PANTHER" id="PTHR22380">
    <property type="entry name" value="TESTIS-EXPRESSED PROTEIN 15"/>
    <property type="match status" value="1"/>
</dbReference>
<evidence type="ECO:0000313" key="5">
    <source>
        <dbReference type="RefSeq" id="XP_017344216.1"/>
    </source>
</evidence>
<evidence type="ECO:0000256" key="1">
    <source>
        <dbReference type="SAM" id="MobiDB-lite"/>
    </source>
</evidence>
<protein>
    <submittedName>
        <fullName evidence="5 6">Uncharacterized protein LOC108276780 isoform X1</fullName>
    </submittedName>
</protein>
<dbReference type="InterPro" id="IPR026616">
    <property type="entry name" value="TEX15"/>
</dbReference>
<feature type="compositionally biased region" description="Polar residues" evidence="1">
    <location>
        <begin position="1557"/>
        <end position="1573"/>
    </location>
</feature>
<dbReference type="OrthoDB" id="10054471at2759"/>
<dbReference type="KEGG" id="ipu:108276780"/>
<feature type="region of interest" description="Disordered" evidence="1">
    <location>
        <begin position="482"/>
        <end position="510"/>
    </location>
</feature>
<feature type="compositionally biased region" description="Polar residues" evidence="1">
    <location>
        <begin position="1303"/>
        <end position="1324"/>
    </location>
</feature>
<feature type="compositionally biased region" description="Polar residues" evidence="1">
    <location>
        <begin position="1087"/>
        <end position="1140"/>
    </location>
</feature>
<feature type="compositionally biased region" description="Polar residues" evidence="1">
    <location>
        <begin position="1617"/>
        <end position="1626"/>
    </location>
</feature>
<feature type="compositionally biased region" description="Low complexity" evidence="1">
    <location>
        <begin position="1197"/>
        <end position="1207"/>
    </location>
</feature>
<dbReference type="InterPro" id="IPR022188">
    <property type="entry name" value="TASOR_DUF3715"/>
</dbReference>
<proteinExistence type="predicted"/>
<evidence type="ECO:0000313" key="7">
    <source>
        <dbReference type="RefSeq" id="XP_017344218.1"/>
    </source>
</evidence>
<feature type="compositionally biased region" description="Basic and acidic residues" evidence="1">
    <location>
        <begin position="1178"/>
        <end position="1190"/>
    </location>
</feature>
<dbReference type="Pfam" id="PF12509">
    <property type="entry name" value="DUF3715"/>
    <property type="match status" value="1"/>
</dbReference>
<feature type="compositionally biased region" description="Polar residues" evidence="1">
    <location>
        <begin position="497"/>
        <end position="510"/>
    </location>
</feature>
<accession>A0A2D0SND6</accession>
<name>A0A2D0SND6_ICTPU</name>
<feature type="region of interest" description="Disordered" evidence="1">
    <location>
        <begin position="2110"/>
        <end position="2129"/>
    </location>
</feature>
<dbReference type="GO" id="GO:0010569">
    <property type="term" value="P:regulation of double-strand break repair via homologous recombination"/>
    <property type="evidence" value="ECO:0007669"/>
    <property type="project" value="InterPro"/>
</dbReference>
<dbReference type="RefSeq" id="XP_017344216.1">
    <property type="nucleotide sequence ID" value="XM_017488727.3"/>
</dbReference>
<dbReference type="PANTHER" id="PTHR22380:SF1">
    <property type="entry name" value="TESTIS-EXPRESSED PROTEIN 15"/>
    <property type="match status" value="1"/>
</dbReference>
<feature type="compositionally biased region" description="Polar residues" evidence="1">
    <location>
        <begin position="2116"/>
        <end position="2129"/>
    </location>
</feature>
<evidence type="ECO:0000259" key="2">
    <source>
        <dbReference type="Pfam" id="PF12509"/>
    </source>
</evidence>
<organism evidence="4 7">
    <name type="scientific">Ictalurus punctatus</name>
    <name type="common">Channel catfish</name>
    <name type="synonym">Silurus punctatus</name>
    <dbReference type="NCBI Taxonomy" id="7998"/>
    <lineage>
        <taxon>Eukaryota</taxon>
        <taxon>Metazoa</taxon>
        <taxon>Chordata</taxon>
        <taxon>Craniata</taxon>
        <taxon>Vertebrata</taxon>
        <taxon>Euteleostomi</taxon>
        <taxon>Actinopterygii</taxon>
        <taxon>Neopterygii</taxon>
        <taxon>Teleostei</taxon>
        <taxon>Ostariophysi</taxon>
        <taxon>Siluriformes</taxon>
        <taxon>Ictaluridae</taxon>
        <taxon>Ictalurus</taxon>
    </lineage>
</organism>
<evidence type="ECO:0000313" key="6">
    <source>
        <dbReference type="RefSeq" id="XP_017344217.1"/>
    </source>
</evidence>
<dbReference type="GO" id="GO:0007130">
    <property type="term" value="P:synaptonemal complex assembly"/>
    <property type="evidence" value="ECO:0007669"/>
    <property type="project" value="TreeGrafter"/>
</dbReference>
<sequence length="2252" mass="252718">MEVRGRKGSVEISTSNPTKPVGTVALRNFTIPRKKRLSGQVLLEPCPEDSRDYTLIQSKLRESRLDMRKEHANTWLWKDVKLVHNDGFLKEFSEKRSEMRTKGRHGREMEERFCFLVGSSETTSQIYQFGLRTESQDQYSLGKSSHGVYLFKHVDVALKHAAASACSGKNLIVFKVLFGKVKKVTPSLEWNRTVDPMVGFDCHMAKDAVSYRDGLSQQVLGSSVFLFDYNENQELNKRPRQCLPYAVVSFATAISATAPTSISPPVSPTKPSAGLMHGPLEHLKGCTVAKRTGKGENATVIFKRFATQGCQGMEYQSQTPGAEANGVDATPFQYNDLQTPPPFIPQLPYRPYYNTAEYFNPSLPYYGNSIPWQNYMDQPAFLSNIHNQSTTSICGGNTDTLEVIPQTSAEKISTIVYSSRLVKDPRLSRQETNIQKKSSEEESASNVPECEEQGCQAHSQNQKEKNEFTLSCEKQSLELDEEQKEGRYLKPSLDGPSKSNPTAQPKTENMPSIKLFKMKFQKYAAYFKMTEEERRTTIWSKGNLTPEQKQLLIDRIHFYEMHHQMYKQGLLFQKDTETETAFSSSHTEPQNNEVFPSTLQRSPLMTKGNQCEVNQSQMSHSVSDNVSNLTPTIVLVDTERNTVDIQNTDNDHLSQNISMPKENCMQEKDPSPDSQIKPQDGGMLQTVKEKERISEMFIVQGTMPSDPSEKSKTLESTHDFAQSFCPSKQVEINNQDVHESEIPISPKESFACKPTLNNTIGDYPEFEQHIIAMEVANCVDISASEVPECNDCSYATAMEQEQDTHCSTEEEDREATLSKSDVNSEMSIEVEREEVQHNNTIYNALYKRLQLDQLLPSSNGASLFSNNSYLRPKVLDKALVINLPDSHVNEPVSKEEDRQLIVKIKSSQTPPARLTLSERFSKLRCLGQKLATFVLVNRLTNSYTAHLNGDLNCKPEALISCSDGDKGTGNNNTELIKIMAQRYNENRFTANCKRLRQKRSKALCRKSSISSVLRKRTSRQLPFRIQRKAKHIRKRQLLKAKRKCQTKLALKISSRGLASFSKLTSDSLNGLSCTETANDVDKDSDSHLNSVTASQSGSQSHGKLLNKGSSQNDISTNISTEEGSQTKGQCINPSKQSTGTVHHDVSKISNHNDINKSQENITLDSKDPVIIQEMETDSGTKSDETNHPEKSSLVTCSGSNESSNGESTEAEHKEEALLQKKLSQEDSCYTKEISSDYNTGAYEDTSSPVPTISSISSDITSGNMISSCTAKAQTAMTPDSPRAMNNETDTQTEPRILGDDAVDNSTSGLSQRISSTNKSGETNKNANLQDRELYNIPKSTDANEKGLFSRKEMSDADQNCLKALKCAKDDVAGIFTENTNHPSELASGSQCQPSLQDTKSSGIMNSLVETTSAFHSRIIKDAQEDLAGIKGNLHSAWQGQDKNSLPTTSDTQIISKLRDYLTKFEFTVKKQDTVNNSITEAVVPTAWITLDSTAHKQQLHNTRHYDRHGSADITLRQSETVHFQVAPNKHKQSNGDSQPNISISKRRRTSNIERVSPDSTFTETIRNEPNSHLVNKGAQPHQTASGVPNTNHWLQNHGNKLQENQNICPQFLGNLNLSRSSGQQGNRPKEQPCQVNQSNEQTTPEKVHITYIQNKYGVTDISNTLKMADHAVSLTELGPLQSKCKRMLQDFISNFEQDQKDSFHQSCISRNLILEKYLDHPPAPVELKFEAINSFLELQMIIEACQFVDNKINFLRRKPTFRSLLWYDPSLYGELYKGSVGFQQQSSLFSSFQQCLTNDDYRRLREYYCAVSTLHQQLQDAPDTSYYMYLKTKRERLETEAAFRNPSDVKSFFLSVPTAIMINLGDSLEILKKTYDLVSAFIETPADRLPGTFDVGKAEHLSIICRYLQEKMLFLKSHKEITKISWFGMEHLLYDASKVLVWSESEHGMPNEVLRKYNRLNSKIVYGVTENCVPLVNKIDQPLKPMDIVKITPPQQLNAIRVPSAAVSTDRTQGALNIQMEDGTKDNTPRRRATYPSARSNFSDGVTPLIQPSLAAQPGSSPLYTDFTQTSNALHWRIPRNPAWDWSPPDPIRSTSHSQIRALLLSKRMSKPPTKPRTTSLTDLQNSHAVRQQKLSQPLIVKPIPIERSKAQPIISALQHPELLNEQTNEFSMPMIPPFPFPSFSPDIPSVIPPPLPPLQFSSTSYQGSLHTNSTPISYPFFVFNGQTYSTTGSSLPVSARHTETQYLPRPV</sequence>
<feature type="region of interest" description="Disordered" evidence="1">
    <location>
        <begin position="428"/>
        <end position="468"/>
    </location>
</feature>
<feature type="compositionally biased region" description="Polar residues" evidence="1">
    <location>
        <begin position="1633"/>
        <end position="1642"/>
    </location>
</feature>
<feature type="compositionally biased region" description="Polar residues" evidence="1">
    <location>
        <begin position="1147"/>
        <end position="1163"/>
    </location>
</feature>
<feature type="region of interest" description="Disordered" evidence="1">
    <location>
        <begin position="2021"/>
        <end position="2042"/>
    </location>
</feature>
<evidence type="ECO:0000259" key="3">
    <source>
        <dbReference type="Pfam" id="PF15326"/>
    </source>
</evidence>
<feature type="domain" description="TASOR pseudo-PARP" evidence="2">
    <location>
        <begin position="98"/>
        <end position="244"/>
    </location>
</feature>
<reference evidence="4" key="1">
    <citation type="journal article" date="2016" name="Nat. Commun.">
        <title>The channel catfish genome sequence provides insights into the evolution of scale formation in teleosts.</title>
        <authorList>
            <person name="Liu Z."/>
            <person name="Liu S."/>
            <person name="Yao J."/>
            <person name="Bao L."/>
            <person name="Zhang J."/>
            <person name="Li Y."/>
            <person name="Jiang C."/>
            <person name="Sun L."/>
            <person name="Wang R."/>
            <person name="Zhang Y."/>
            <person name="Zhou T."/>
            <person name="Zeng Q."/>
            <person name="Fu Q."/>
            <person name="Gao S."/>
            <person name="Li N."/>
            <person name="Koren S."/>
            <person name="Jiang Y."/>
            <person name="Zimin A."/>
            <person name="Xu P."/>
            <person name="Phillippy A.M."/>
            <person name="Geng X."/>
            <person name="Song L."/>
            <person name="Sun F."/>
            <person name="Li C."/>
            <person name="Wang X."/>
            <person name="Chen A."/>
            <person name="Jin Y."/>
            <person name="Yuan Z."/>
            <person name="Yang Y."/>
            <person name="Tan S."/>
            <person name="Peatman E."/>
            <person name="Lu J."/>
            <person name="Qin Z."/>
            <person name="Dunham R."/>
            <person name="Li Z."/>
            <person name="Sonstegard T."/>
            <person name="Feng J."/>
            <person name="Danzmann R.G."/>
            <person name="Schroeder S."/>
            <person name="Scheffler B."/>
            <person name="Duke M.V."/>
            <person name="Ballard L."/>
            <person name="Kucuktas H."/>
            <person name="Kaltenboeck L."/>
            <person name="Liu H."/>
            <person name="Armbruster J."/>
            <person name="Xie Y."/>
            <person name="Kirby M.L."/>
            <person name="Tian Y."/>
            <person name="Flanagan M.E."/>
            <person name="Mu W."/>
            <person name="Waldbieser G.C."/>
        </authorList>
    </citation>
    <scope>NUCLEOTIDE SEQUENCE [LARGE SCALE GENOMIC DNA]</scope>
    <source>
        <strain evidence="4">SDA103</strain>
    </source>
</reference>
<dbReference type="InterPro" id="IPR032765">
    <property type="entry name" value="TEX15_dom"/>
</dbReference>
<feature type="region of interest" description="Disordered" evidence="1">
    <location>
        <begin position="1526"/>
        <end position="1589"/>
    </location>
</feature>
<dbReference type="GO" id="GO:0007140">
    <property type="term" value="P:male meiotic nuclear division"/>
    <property type="evidence" value="ECO:0007669"/>
    <property type="project" value="InterPro"/>
</dbReference>
<evidence type="ECO:0000313" key="4">
    <source>
        <dbReference type="Proteomes" id="UP000221080"/>
    </source>
</evidence>
<dbReference type="GeneTree" id="ENSGT00390000006260"/>
<feature type="region of interest" description="Disordered" evidence="1">
    <location>
        <begin position="1296"/>
        <end position="1324"/>
    </location>
</feature>
<dbReference type="RefSeq" id="XP_017344217.1">
    <property type="nucleotide sequence ID" value="XM_017488728.3"/>
</dbReference>
<feature type="region of interest" description="Disordered" evidence="1">
    <location>
        <begin position="804"/>
        <end position="824"/>
    </location>
</feature>
<dbReference type="GO" id="GO:0005634">
    <property type="term" value="C:nucleus"/>
    <property type="evidence" value="ECO:0007669"/>
    <property type="project" value="TreeGrafter"/>
</dbReference>
<feature type="compositionally biased region" description="Polar residues" evidence="1">
    <location>
        <begin position="1534"/>
        <end position="1543"/>
    </location>
</feature>
<dbReference type="RefSeq" id="XP_017344218.1">
    <property type="nucleotide sequence ID" value="XM_017488729.3"/>
</dbReference>
<feature type="region of interest" description="Disordered" evidence="1">
    <location>
        <begin position="1079"/>
        <end position="1215"/>
    </location>
</feature>
<reference evidence="5 6" key="2">
    <citation type="submission" date="2025-04" db="UniProtKB">
        <authorList>
            <consortium name="RefSeq"/>
        </authorList>
    </citation>
    <scope>IDENTIFICATION</scope>
    <source>
        <tissue evidence="5 6">Blood</tissue>
    </source>
</reference>
<dbReference type="Pfam" id="PF15326">
    <property type="entry name" value="TEX15"/>
    <property type="match status" value="1"/>
</dbReference>
<dbReference type="STRING" id="7998.ENSIPUP00000002998"/>
<dbReference type="GeneID" id="108276780"/>
<feature type="domain" description="Testis expressed sequence 15" evidence="3">
    <location>
        <begin position="1654"/>
        <end position="1808"/>
    </location>
</feature>
<dbReference type="Proteomes" id="UP000221080">
    <property type="component" value="Chromosome 16"/>
</dbReference>
<feature type="compositionally biased region" description="Polar residues" evidence="1">
    <location>
        <begin position="1580"/>
        <end position="1589"/>
    </location>
</feature>
<feature type="region of interest" description="Disordered" evidence="1">
    <location>
        <begin position="1617"/>
        <end position="1644"/>
    </location>
</feature>
<gene>
    <name evidence="5 6 7" type="primary">LOC108276780</name>
</gene>